<sequence length="213" mass="23206">MGFTLIELLIVIAILGILAAAVIVAINPGKRAAQARDAKRKQDINAIANALIGNYAIVGYYPWANTCVTSRGSFYMALAPNCHINVTGSDWDSGGPADYFHSAIVVNQGFLKKLPLDPKNDTTYYYRYQPLGRFTTNCDFLDPPPGSNYCVDYWIGVRLEAVDNPAKKGKMVFRCSDSNQVLLLGQLQPGCKEVEFSDATGFFSFDSGGAALK</sequence>
<keyword evidence="1" id="KW-0472">Membrane</keyword>
<evidence type="ECO:0000256" key="1">
    <source>
        <dbReference type="SAM" id="Phobius"/>
    </source>
</evidence>
<proteinExistence type="predicted"/>
<dbReference type="InterPro" id="IPR012902">
    <property type="entry name" value="N_methyl_site"/>
</dbReference>
<accession>A0A0G0UD21</accession>
<dbReference type="SUPFAM" id="SSF54523">
    <property type="entry name" value="Pili subunits"/>
    <property type="match status" value="1"/>
</dbReference>
<gene>
    <name evidence="2" type="ORF">UU34_C0009G0007</name>
</gene>
<evidence type="ECO:0000313" key="2">
    <source>
        <dbReference type="EMBL" id="KKR86839.1"/>
    </source>
</evidence>
<evidence type="ECO:0000313" key="3">
    <source>
        <dbReference type="Proteomes" id="UP000034854"/>
    </source>
</evidence>
<feature type="transmembrane region" description="Helical" evidence="1">
    <location>
        <begin position="46"/>
        <end position="63"/>
    </location>
</feature>
<dbReference type="Proteomes" id="UP000034854">
    <property type="component" value="Unassembled WGS sequence"/>
</dbReference>
<dbReference type="EMBL" id="LCAG01000009">
    <property type="protein sequence ID" value="KKR86839.1"/>
    <property type="molecule type" value="Genomic_DNA"/>
</dbReference>
<organism evidence="2 3">
    <name type="scientific">Candidatus Curtissbacteria bacterium GW2011_GWA1_41_11</name>
    <dbReference type="NCBI Taxonomy" id="1618409"/>
    <lineage>
        <taxon>Bacteria</taxon>
        <taxon>Candidatus Curtissiibacteriota</taxon>
    </lineage>
</organism>
<dbReference type="Pfam" id="PF07963">
    <property type="entry name" value="N_methyl"/>
    <property type="match status" value="1"/>
</dbReference>
<dbReference type="InterPro" id="IPR045584">
    <property type="entry name" value="Pilin-like"/>
</dbReference>
<comment type="caution">
    <text evidence="2">The sequence shown here is derived from an EMBL/GenBank/DDBJ whole genome shotgun (WGS) entry which is preliminary data.</text>
</comment>
<feature type="transmembrane region" description="Helical" evidence="1">
    <location>
        <begin position="6"/>
        <end position="26"/>
    </location>
</feature>
<reference evidence="2 3" key="1">
    <citation type="journal article" date="2015" name="Nature">
        <title>rRNA introns, odd ribosomes, and small enigmatic genomes across a large radiation of phyla.</title>
        <authorList>
            <person name="Brown C.T."/>
            <person name="Hug L.A."/>
            <person name="Thomas B.C."/>
            <person name="Sharon I."/>
            <person name="Castelle C.J."/>
            <person name="Singh A."/>
            <person name="Wilkins M.J."/>
            <person name="Williams K.H."/>
            <person name="Banfield J.F."/>
        </authorList>
    </citation>
    <scope>NUCLEOTIDE SEQUENCE [LARGE SCALE GENOMIC DNA]</scope>
</reference>
<protein>
    <submittedName>
        <fullName evidence="2">Uncharacterized protein</fullName>
    </submittedName>
</protein>
<dbReference type="AlphaFoldDB" id="A0A0G0UD21"/>
<dbReference type="Gene3D" id="3.30.700.10">
    <property type="entry name" value="Glycoprotein, Type 4 Pilin"/>
    <property type="match status" value="1"/>
</dbReference>
<keyword evidence="1" id="KW-1133">Transmembrane helix</keyword>
<keyword evidence="1" id="KW-0812">Transmembrane</keyword>
<dbReference type="NCBIfam" id="TIGR02532">
    <property type="entry name" value="IV_pilin_GFxxxE"/>
    <property type="match status" value="1"/>
</dbReference>
<name>A0A0G0UD21_9BACT</name>